<reference evidence="2" key="1">
    <citation type="journal article" date="2019" name="Int. J. Syst. Evol. Microbiol.">
        <title>The Global Catalogue of Microorganisms (GCM) 10K type strain sequencing project: providing services to taxonomists for standard genome sequencing and annotation.</title>
        <authorList>
            <consortium name="The Broad Institute Genomics Platform"/>
            <consortium name="The Broad Institute Genome Sequencing Center for Infectious Disease"/>
            <person name="Wu L."/>
            <person name="Ma J."/>
        </authorList>
    </citation>
    <scope>NUCLEOTIDE SEQUENCE [LARGE SCALE GENOMIC DNA]</scope>
    <source>
        <strain evidence="2">CGMCC 4.7319</strain>
    </source>
</reference>
<evidence type="ECO:0000313" key="1">
    <source>
        <dbReference type="EMBL" id="GGM90795.1"/>
    </source>
</evidence>
<name>A0ABQ2HV68_9PSEU</name>
<evidence type="ECO:0000313" key="2">
    <source>
        <dbReference type="Proteomes" id="UP000597656"/>
    </source>
</evidence>
<protein>
    <submittedName>
        <fullName evidence="1">Uncharacterized protein</fullName>
    </submittedName>
</protein>
<keyword evidence="2" id="KW-1185">Reference proteome</keyword>
<gene>
    <name evidence="1" type="ORF">GCM10011609_29810</name>
</gene>
<proteinExistence type="predicted"/>
<dbReference type="Proteomes" id="UP000597656">
    <property type="component" value="Unassembled WGS sequence"/>
</dbReference>
<dbReference type="EMBL" id="BMNC01000003">
    <property type="protein sequence ID" value="GGM90795.1"/>
    <property type="molecule type" value="Genomic_DNA"/>
</dbReference>
<comment type="caution">
    <text evidence="1">The sequence shown here is derived from an EMBL/GenBank/DDBJ whole genome shotgun (WGS) entry which is preliminary data.</text>
</comment>
<organism evidence="1 2">
    <name type="scientific">Lentzea pudingi</name>
    <dbReference type="NCBI Taxonomy" id="1789439"/>
    <lineage>
        <taxon>Bacteria</taxon>
        <taxon>Bacillati</taxon>
        <taxon>Actinomycetota</taxon>
        <taxon>Actinomycetes</taxon>
        <taxon>Pseudonocardiales</taxon>
        <taxon>Pseudonocardiaceae</taxon>
        <taxon>Lentzea</taxon>
    </lineage>
</organism>
<sequence>MDTPQNPTRALVESLHANPGGHGDVPGHEIDSAVAFLAR</sequence>
<accession>A0ABQ2HV68</accession>